<name>A0A163SNN7_9CELL</name>
<evidence type="ECO:0000313" key="4">
    <source>
        <dbReference type="EMBL" id="OCI30791.1"/>
    </source>
</evidence>
<dbReference type="SUPFAM" id="SSF50037">
    <property type="entry name" value="C-terminal domain of transcriptional repressors"/>
    <property type="match status" value="1"/>
</dbReference>
<evidence type="ECO:0000313" key="3">
    <source>
        <dbReference type="EMBL" id="KZM36609.1"/>
    </source>
</evidence>
<dbReference type="PATRIC" id="fig|43678.3.peg.701"/>
<evidence type="ECO:0000259" key="2">
    <source>
        <dbReference type="Pfam" id="PF04023"/>
    </source>
</evidence>
<dbReference type="STRING" id="43678.OJAG_06650"/>
<protein>
    <submittedName>
        <fullName evidence="3">FeoA domain protein</fullName>
    </submittedName>
</protein>
<dbReference type="Proteomes" id="UP000093412">
    <property type="component" value="Unassembled WGS sequence"/>
</dbReference>
<reference evidence="3 5" key="1">
    <citation type="submission" date="2016-01" db="EMBL/GenBank/DDBJ databases">
        <title>Genome sequence of Oerskovia enterophila VJag, an agar and cellulose degrading bacterium.</title>
        <authorList>
            <person name="Poehlein A."/>
            <person name="Jag V."/>
            <person name="Bengelsdorf F."/>
            <person name="Duerre P."/>
            <person name="Daniel R."/>
        </authorList>
    </citation>
    <scope>NUCLEOTIDE SEQUENCE [LARGE SCALE GENOMIC DNA]</scope>
    <source>
        <strain evidence="3 5">VJag</strain>
    </source>
</reference>
<evidence type="ECO:0000313" key="6">
    <source>
        <dbReference type="Proteomes" id="UP000093412"/>
    </source>
</evidence>
<keyword evidence="6" id="KW-1185">Reference proteome</keyword>
<dbReference type="InterPro" id="IPR038157">
    <property type="entry name" value="FeoA_core_dom"/>
</dbReference>
<reference evidence="4 6" key="2">
    <citation type="submission" date="2016-06" db="EMBL/GenBank/DDBJ databases">
        <title>Genome sequence of Oerskovia enterophila DSM 43852.</title>
        <authorList>
            <person name="Poehlein A."/>
            <person name="Jag V."/>
            <person name="Bengelsdorf F.R."/>
            <person name="Daniel R."/>
            <person name="Duerre P."/>
        </authorList>
    </citation>
    <scope>NUCLEOTIDE SEQUENCE [LARGE SCALE GENOMIC DNA]</scope>
    <source>
        <strain evidence="4 6">DSM 43852</strain>
    </source>
</reference>
<feature type="domain" description="Ferrous iron transporter FeoA-like" evidence="2">
    <location>
        <begin position="1"/>
        <end position="67"/>
    </location>
</feature>
<evidence type="ECO:0000256" key="1">
    <source>
        <dbReference type="ARBA" id="ARBA00023004"/>
    </source>
</evidence>
<dbReference type="Pfam" id="PF04023">
    <property type="entry name" value="FeoA"/>
    <property type="match status" value="1"/>
</dbReference>
<keyword evidence="1" id="KW-0408">Iron</keyword>
<dbReference type="GO" id="GO:0046914">
    <property type="term" value="F:transition metal ion binding"/>
    <property type="evidence" value="ECO:0007669"/>
    <property type="project" value="InterPro"/>
</dbReference>
<dbReference type="Proteomes" id="UP000076447">
    <property type="component" value="Unassembled WGS sequence"/>
</dbReference>
<dbReference type="OrthoDB" id="4420166at2"/>
<accession>A0A163SNN7</accession>
<dbReference type="RefSeq" id="WP_056653215.1">
    <property type="nucleotide sequence ID" value="NZ_JBEPRG010000024.1"/>
</dbReference>
<comment type="caution">
    <text evidence="3">The sequence shown here is derived from an EMBL/GenBank/DDBJ whole genome shotgun (WGS) entry which is preliminary data.</text>
</comment>
<dbReference type="EMBL" id="LRIE01000046">
    <property type="protein sequence ID" value="KZM36609.1"/>
    <property type="molecule type" value="Genomic_DNA"/>
</dbReference>
<evidence type="ECO:0000313" key="5">
    <source>
        <dbReference type="Proteomes" id="UP000076447"/>
    </source>
</evidence>
<organism evidence="3 5">
    <name type="scientific">Oerskovia enterophila</name>
    <dbReference type="NCBI Taxonomy" id="43678"/>
    <lineage>
        <taxon>Bacteria</taxon>
        <taxon>Bacillati</taxon>
        <taxon>Actinomycetota</taxon>
        <taxon>Actinomycetes</taxon>
        <taxon>Micrococcales</taxon>
        <taxon>Cellulomonadaceae</taxon>
        <taxon>Oerskovia</taxon>
    </lineage>
</organism>
<dbReference type="InterPro" id="IPR008988">
    <property type="entry name" value="Transcriptional_repressor_C"/>
</dbReference>
<sequence>MNLAEVPPGTHVVLTSARAGARLTPTSDVRLRELGLRPGAGVTVALRTPFGGRVVLVGRRRIALDAATVRRFETAP</sequence>
<dbReference type="InterPro" id="IPR007167">
    <property type="entry name" value="Fe-transptr_FeoA-like"/>
</dbReference>
<gene>
    <name evidence="4" type="ORF">OERS_25510</name>
    <name evidence="3" type="ORF">OJAG_06650</name>
</gene>
<dbReference type="Gene3D" id="2.30.30.90">
    <property type="match status" value="1"/>
</dbReference>
<proteinExistence type="predicted"/>
<dbReference type="EMBL" id="MAQA01000029">
    <property type="protein sequence ID" value="OCI30791.1"/>
    <property type="molecule type" value="Genomic_DNA"/>
</dbReference>
<dbReference type="AlphaFoldDB" id="A0A163SNN7"/>